<evidence type="ECO:0000313" key="1">
    <source>
        <dbReference type="EMBL" id="OYR13421.1"/>
    </source>
</evidence>
<protein>
    <submittedName>
        <fullName evidence="1">Uncharacterized protein</fullName>
    </submittedName>
</protein>
<dbReference type="AlphaFoldDB" id="A0A256FG50"/>
<sequence>MGTLCTPQRTAPIRFVCSVFNLRKMSHASSFMSLFGTPIFLMQK</sequence>
<evidence type="ECO:0000313" key="2">
    <source>
        <dbReference type="Proteomes" id="UP000215590"/>
    </source>
</evidence>
<organism evidence="1 2">
    <name type="scientific">Brucella thiophenivorans</name>
    <dbReference type="NCBI Taxonomy" id="571255"/>
    <lineage>
        <taxon>Bacteria</taxon>
        <taxon>Pseudomonadati</taxon>
        <taxon>Pseudomonadota</taxon>
        <taxon>Alphaproteobacteria</taxon>
        <taxon>Hyphomicrobiales</taxon>
        <taxon>Brucellaceae</taxon>
        <taxon>Brucella/Ochrobactrum group</taxon>
        <taxon>Brucella</taxon>
    </lineage>
</organism>
<name>A0A256FG50_9HYPH</name>
<proteinExistence type="predicted"/>
<reference evidence="1 2" key="1">
    <citation type="submission" date="2017-07" db="EMBL/GenBank/DDBJ databases">
        <title>Phylogenetic study on the rhizospheric bacterium Ochrobactrum sp. A44.</title>
        <authorList>
            <person name="Krzyzanowska D.M."/>
            <person name="Ossowicki A."/>
            <person name="Rajewska M."/>
            <person name="Maciag T."/>
            <person name="Kaczynski Z."/>
            <person name="Czerwicka M."/>
            <person name="Jafra S."/>
        </authorList>
    </citation>
    <scope>NUCLEOTIDE SEQUENCE [LARGE SCALE GENOMIC DNA]</scope>
    <source>
        <strain evidence="1 2">DSM 7216</strain>
    </source>
</reference>
<dbReference type="EMBL" id="NNRJ01000052">
    <property type="protein sequence ID" value="OYR13421.1"/>
    <property type="molecule type" value="Genomic_DNA"/>
</dbReference>
<gene>
    <name evidence="1" type="ORF">CEV31_3428</name>
</gene>
<comment type="caution">
    <text evidence="1">The sequence shown here is derived from an EMBL/GenBank/DDBJ whole genome shotgun (WGS) entry which is preliminary data.</text>
</comment>
<accession>A0A256FG50</accession>
<dbReference type="Proteomes" id="UP000215590">
    <property type="component" value="Unassembled WGS sequence"/>
</dbReference>
<keyword evidence="2" id="KW-1185">Reference proteome</keyword>